<feature type="active site" description="Charge relay system" evidence="1">
    <location>
        <position position="236"/>
    </location>
</feature>
<dbReference type="GO" id="GO:0017064">
    <property type="term" value="F:fatty acid amide hydrolase activity"/>
    <property type="evidence" value="ECO:0007669"/>
    <property type="project" value="TreeGrafter"/>
</dbReference>
<organism evidence="4 5">
    <name type="scientific">Paragonimus heterotremus</name>
    <dbReference type="NCBI Taxonomy" id="100268"/>
    <lineage>
        <taxon>Eukaryota</taxon>
        <taxon>Metazoa</taxon>
        <taxon>Spiralia</taxon>
        <taxon>Lophotrochozoa</taxon>
        <taxon>Platyhelminthes</taxon>
        <taxon>Trematoda</taxon>
        <taxon>Digenea</taxon>
        <taxon>Plagiorchiida</taxon>
        <taxon>Troglotremata</taxon>
        <taxon>Troglotrematidae</taxon>
        <taxon>Paragonimus</taxon>
    </lineage>
</organism>
<comment type="caution">
    <text evidence="4">The sequence shown here is derived from an EMBL/GenBank/DDBJ whole genome shotgun (WGS) entry which is preliminary data.</text>
</comment>
<feature type="domain" description="Amidase" evidence="3">
    <location>
        <begin position="112"/>
        <end position="594"/>
    </location>
</feature>
<keyword evidence="4" id="KW-0378">Hydrolase</keyword>
<evidence type="ECO:0000256" key="1">
    <source>
        <dbReference type="PIRSR" id="PIRSR001221-1"/>
    </source>
</evidence>
<accession>A0A8J4WUB0</accession>
<evidence type="ECO:0000313" key="5">
    <source>
        <dbReference type="Proteomes" id="UP000748531"/>
    </source>
</evidence>
<dbReference type="InterPro" id="IPR036928">
    <property type="entry name" value="AS_sf"/>
</dbReference>
<dbReference type="PANTHER" id="PTHR45847:SF6">
    <property type="entry name" value="FATTY ACID AMIDE HYDROLASE"/>
    <property type="match status" value="1"/>
</dbReference>
<feature type="signal peptide" evidence="2">
    <location>
        <begin position="1"/>
        <end position="15"/>
    </location>
</feature>
<dbReference type="Pfam" id="PF01425">
    <property type="entry name" value="Amidase"/>
    <property type="match status" value="1"/>
</dbReference>
<dbReference type="InterPro" id="IPR052096">
    <property type="entry name" value="Endocannabinoid_amidase"/>
</dbReference>
<sequence>MFLLFLLQLTSIVTTTIYQLDWTTQVKIIQTSVALLLTFIGYRIFSSRTKRRNLCAQLNAKQTALANGFNELEQSLSTLSNHEAEQLLKLTELSLSELRQELTNKHVTPEQVLNAFQLKILSIRKLGNSGVAECIREANTWVKQISNQTASKLYGIPISLKECWCVDGYDSTMGLVKFCNHPQSEDCVLVKTLKQAGAIPFVLTATSQAARTMDGFNPIFGHMHNPCNRSCLPGGSSAGDAVLLAQHGTPVSIGSDLGGSVRIPAAFCGLISLKPTAMRLSTRGMFTMTRHSVIHLNGCPGLIGHEVDDIADLMSTLLSPLMFHLDAYVPQLPFNEHTYLSAGQKPLRIGFYDTINHVDCVQTVPSVKSAVARTVSILKQAGHQLIDFTPENPSKVKELFLRAIFADGGCELLELLSNEPLGPALKIMHLALYQPKWMKRLTDWIMQRTSYRPLAVSRYLSGLGNASSAAALRFELNDYRIRFQQSWDRIGPLDALVCPVMAYPAPPTNMSSRFITPSMFYSFLFNLLDYPAGTVPVGTVTAEHVKQAMELSKTDAIQNGGRYQREILKLQKDTEGLPLAVQVVAKPFQEEVVLGIMRVIQDAQRH</sequence>
<evidence type="ECO:0000259" key="3">
    <source>
        <dbReference type="Pfam" id="PF01425"/>
    </source>
</evidence>
<dbReference type="GO" id="GO:0009062">
    <property type="term" value="P:fatty acid catabolic process"/>
    <property type="evidence" value="ECO:0007669"/>
    <property type="project" value="TreeGrafter"/>
</dbReference>
<dbReference type="Gene3D" id="3.90.1300.10">
    <property type="entry name" value="Amidase signature (AS) domain"/>
    <property type="match status" value="1"/>
</dbReference>
<gene>
    <name evidence="4" type="ORF">PHET_01773</name>
</gene>
<feature type="chain" id="PRO_5035304856" evidence="2">
    <location>
        <begin position="16"/>
        <end position="606"/>
    </location>
</feature>
<dbReference type="PANTHER" id="PTHR45847">
    <property type="entry name" value="FATTY ACID AMIDE HYDROLASE"/>
    <property type="match status" value="1"/>
</dbReference>
<keyword evidence="2" id="KW-0732">Signal</keyword>
<dbReference type="SUPFAM" id="SSF75304">
    <property type="entry name" value="Amidase signature (AS) enzymes"/>
    <property type="match status" value="1"/>
</dbReference>
<dbReference type="InterPro" id="IPR023631">
    <property type="entry name" value="Amidase_dom"/>
</dbReference>
<feature type="active site" description="Charge relay system" evidence="1">
    <location>
        <position position="161"/>
    </location>
</feature>
<dbReference type="AlphaFoldDB" id="A0A8J4WUB0"/>
<name>A0A8J4WUB0_9TREM</name>
<dbReference type="OrthoDB" id="6428749at2759"/>
<dbReference type="GO" id="GO:0004040">
    <property type="term" value="F:amidase activity"/>
    <property type="evidence" value="ECO:0007669"/>
    <property type="project" value="TreeGrafter"/>
</dbReference>
<evidence type="ECO:0000256" key="2">
    <source>
        <dbReference type="SAM" id="SignalP"/>
    </source>
</evidence>
<reference evidence="4" key="1">
    <citation type="submission" date="2019-05" db="EMBL/GenBank/DDBJ databases">
        <title>Annotation for the trematode Paragonimus heterotremus.</title>
        <authorList>
            <person name="Choi Y.-J."/>
        </authorList>
    </citation>
    <scope>NUCLEOTIDE SEQUENCE</scope>
    <source>
        <strain evidence="4">LC</strain>
    </source>
</reference>
<dbReference type="EMBL" id="LUCH01000617">
    <property type="protein sequence ID" value="KAF5404710.1"/>
    <property type="molecule type" value="Genomic_DNA"/>
</dbReference>
<protein>
    <submittedName>
        <fullName evidence="4">Fatty-acid amide hydrolase 1</fullName>
    </submittedName>
</protein>
<dbReference type="Proteomes" id="UP000748531">
    <property type="component" value="Unassembled WGS sequence"/>
</dbReference>
<keyword evidence="5" id="KW-1185">Reference proteome</keyword>
<feature type="active site" description="Acyl-ester intermediate" evidence="1">
    <location>
        <position position="260"/>
    </location>
</feature>
<dbReference type="PIRSF" id="PIRSF001221">
    <property type="entry name" value="Amidase_fungi"/>
    <property type="match status" value="1"/>
</dbReference>
<evidence type="ECO:0000313" key="4">
    <source>
        <dbReference type="EMBL" id="KAF5404710.1"/>
    </source>
</evidence>
<proteinExistence type="predicted"/>